<feature type="active site" description="Proton acceptor" evidence="7">
    <location>
        <position position="88"/>
    </location>
</feature>
<keyword evidence="3" id="KW-0456">Lyase</keyword>
<evidence type="ECO:0000256" key="1">
    <source>
        <dbReference type="ARBA" id="ARBA00003810"/>
    </source>
</evidence>
<accession>A0A517NR24</accession>
<organism evidence="8 9">
    <name type="scientific">Stieleria marina</name>
    <dbReference type="NCBI Taxonomy" id="1930275"/>
    <lineage>
        <taxon>Bacteria</taxon>
        <taxon>Pseudomonadati</taxon>
        <taxon>Planctomycetota</taxon>
        <taxon>Planctomycetia</taxon>
        <taxon>Pirellulales</taxon>
        <taxon>Pirellulaceae</taxon>
        <taxon>Stieleria</taxon>
    </lineage>
</organism>
<dbReference type="EMBL" id="CP036526">
    <property type="protein sequence ID" value="QDT09572.1"/>
    <property type="molecule type" value="Genomic_DNA"/>
</dbReference>
<evidence type="ECO:0000256" key="7">
    <source>
        <dbReference type="PIRSR" id="PIRSR015957-1"/>
    </source>
</evidence>
<dbReference type="Proteomes" id="UP000319817">
    <property type="component" value="Chromosome"/>
</dbReference>
<keyword evidence="4" id="KW-0704">Schiff base</keyword>
<proteinExistence type="predicted"/>
<reference evidence="8 9" key="1">
    <citation type="submission" date="2019-02" db="EMBL/GenBank/DDBJ databases">
        <title>Deep-cultivation of Planctomycetes and their phenomic and genomic characterization uncovers novel biology.</title>
        <authorList>
            <person name="Wiegand S."/>
            <person name="Jogler M."/>
            <person name="Boedeker C."/>
            <person name="Pinto D."/>
            <person name="Vollmers J."/>
            <person name="Rivas-Marin E."/>
            <person name="Kohn T."/>
            <person name="Peeters S.H."/>
            <person name="Heuer A."/>
            <person name="Rast P."/>
            <person name="Oberbeckmann S."/>
            <person name="Bunk B."/>
            <person name="Jeske O."/>
            <person name="Meyerdierks A."/>
            <person name="Storesund J.E."/>
            <person name="Kallscheuer N."/>
            <person name="Luecker S."/>
            <person name="Lage O.M."/>
            <person name="Pohl T."/>
            <person name="Merkel B.J."/>
            <person name="Hornburger P."/>
            <person name="Mueller R.-W."/>
            <person name="Bruemmer F."/>
            <person name="Labrenz M."/>
            <person name="Spormann A.M."/>
            <person name="Op den Camp H."/>
            <person name="Overmann J."/>
            <person name="Amann R."/>
            <person name="Jetten M.S.M."/>
            <person name="Mascher T."/>
            <person name="Medema M.H."/>
            <person name="Devos D.P."/>
            <person name="Kaster A.-K."/>
            <person name="Ovreas L."/>
            <person name="Rohde M."/>
            <person name="Galperin M.Y."/>
            <person name="Jogler C."/>
        </authorList>
    </citation>
    <scope>NUCLEOTIDE SEQUENCE [LARGE SCALE GENOMIC DNA]</scope>
    <source>
        <strain evidence="8 9">K23_9</strain>
    </source>
</reference>
<dbReference type="PIRSF" id="PIRSF015957">
    <property type="entry name" value="UCP015957"/>
    <property type="match status" value="1"/>
</dbReference>
<dbReference type="GO" id="GO:0016829">
    <property type="term" value="F:lyase activity"/>
    <property type="evidence" value="ECO:0007669"/>
    <property type="project" value="UniProtKB-KW"/>
</dbReference>
<protein>
    <recommendedName>
        <fullName evidence="2">(5-formylfuran-3-yl)methyl phosphate synthase</fullName>
        <ecNumber evidence="2">4.2.3.153</ecNumber>
    </recommendedName>
    <alternativeName>
        <fullName evidence="5">4-(hydroxymethyl)-2-furancarboxaldehyde-phosphate synthase</fullName>
    </alternativeName>
</protein>
<sequence length="247" mass="26723">MAWLVSVRNEVEFSLAASYGVDIVDFKEPRKGALAPVDPQIWQQAARLQSSTSAATDSAAFELSAALGERSDMLQIASSVPPSFAFAKVGPSQCDSPQDLLQLWDDAAQRLPASVELVAVAYADYGNAACLPPEEVFELASQRGMKRCLLDTFTKTGVATLDALGIERLRRLATLARSRGIWWTLAGSIKLSHLEQLLANRIDPHCIGIRGDACDQNRTSSLSSERLKLWSDTMGKRKAIAADDAAS</sequence>
<evidence type="ECO:0000313" key="8">
    <source>
        <dbReference type="EMBL" id="QDT09572.1"/>
    </source>
</evidence>
<evidence type="ECO:0000256" key="5">
    <source>
        <dbReference type="ARBA" id="ARBA00032523"/>
    </source>
</evidence>
<evidence type="ECO:0000256" key="4">
    <source>
        <dbReference type="ARBA" id="ARBA00023270"/>
    </source>
</evidence>
<evidence type="ECO:0000256" key="2">
    <source>
        <dbReference type="ARBA" id="ARBA00012553"/>
    </source>
</evidence>
<comment type="catalytic activity">
    <reaction evidence="6">
        <text>2 D-glyceraldehyde 3-phosphate = 4-(hydroxymethyl)-2-furancarboxaldehyde phosphate + phosphate + 2 H2O</text>
        <dbReference type="Rhea" id="RHEA:43536"/>
        <dbReference type="ChEBI" id="CHEBI:15377"/>
        <dbReference type="ChEBI" id="CHEBI:43474"/>
        <dbReference type="ChEBI" id="CHEBI:59776"/>
        <dbReference type="ChEBI" id="CHEBI:83407"/>
        <dbReference type="EC" id="4.2.3.153"/>
    </reaction>
</comment>
<evidence type="ECO:0000313" key="9">
    <source>
        <dbReference type="Proteomes" id="UP000319817"/>
    </source>
</evidence>
<dbReference type="EC" id="4.2.3.153" evidence="2"/>
<gene>
    <name evidence="8" type="ORF">K239x_15180</name>
</gene>
<keyword evidence="9" id="KW-1185">Reference proteome</keyword>
<name>A0A517NR24_9BACT</name>
<dbReference type="Pfam" id="PF04476">
    <property type="entry name" value="4HFCP_synth"/>
    <property type="match status" value="1"/>
</dbReference>
<feature type="active site" description="Schiff-base intermediate with substrate" evidence="7">
    <location>
        <position position="27"/>
    </location>
</feature>
<evidence type="ECO:0000256" key="6">
    <source>
        <dbReference type="ARBA" id="ARBA00047628"/>
    </source>
</evidence>
<dbReference type="AlphaFoldDB" id="A0A517NR24"/>
<evidence type="ECO:0000256" key="3">
    <source>
        <dbReference type="ARBA" id="ARBA00023239"/>
    </source>
</evidence>
<dbReference type="InterPro" id="IPR007565">
    <property type="entry name" value="4HFCP_synth"/>
</dbReference>
<comment type="function">
    <text evidence="1">Catalyzes the formation of 4-(hydroxymethyl)-2-furancarboxaldehyde phosphate (4-HFC-P) from two molecules of glyceraldehyde-3-P (GA-3-P).</text>
</comment>